<gene>
    <name evidence="4" type="ORF">KIN20_031176</name>
</gene>
<evidence type="ECO:0000259" key="3">
    <source>
        <dbReference type="PROSITE" id="PS50102"/>
    </source>
</evidence>
<keyword evidence="1" id="KW-0694">RNA-binding</keyword>
<dbReference type="Gene3D" id="3.30.70.330">
    <property type="match status" value="1"/>
</dbReference>
<keyword evidence="5" id="KW-1185">Reference proteome</keyword>
<dbReference type="InterPro" id="IPR035979">
    <property type="entry name" value="RBD_domain_sf"/>
</dbReference>
<evidence type="ECO:0000256" key="2">
    <source>
        <dbReference type="SAM" id="MobiDB-lite"/>
    </source>
</evidence>
<organism evidence="4 5">
    <name type="scientific">Parelaphostrongylus tenuis</name>
    <name type="common">Meningeal worm</name>
    <dbReference type="NCBI Taxonomy" id="148309"/>
    <lineage>
        <taxon>Eukaryota</taxon>
        <taxon>Metazoa</taxon>
        <taxon>Ecdysozoa</taxon>
        <taxon>Nematoda</taxon>
        <taxon>Chromadorea</taxon>
        <taxon>Rhabditida</taxon>
        <taxon>Rhabditina</taxon>
        <taxon>Rhabditomorpha</taxon>
        <taxon>Strongyloidea</taxon>
        <taxon>Metastrongylidae</taxon>
        <taxon>Parelaphostrongylus</taxon>
    </lineage>
</organism>
<dbReference type="InterPro" id="IPR000504">
    <property type="entry name" value="RRM_dom"/>
</dbReference>
<evidence type="ECO:0000256" key="1">
    <source>
        <dbReference type="PROSITE-ProRule" id="PRU00176"/>
    </source>
</evidence>
<evidence type="ECO:0000313" key="4">
    <source>
        <dbReference type="EMBL" id="KAJ1369664.1"/>
    </source>
</evidence>
<dbReference type="PANTHER" id="PTHR48038">
    <property type="entry name" value="RIBONUCLEOPROTEIN RB97D"/>
    <property type="match status" value="1"/>
</dbReference>
<dbReference type="Pfam" id="PF00076">
    <property type="entry name" value="RRM_1"/>
    <property type="match status" value="1"/>
</dbReference>
<sequence>MVKLFVGNLADTVDSTKLKQVFQQFTKVTECDVVKNYAFVHIEDDDVQSIISRLNGYTLEGKNIHIQLSTSKLRSQPGMSNQCFRCASTEHKTPNCPKDPNNQITQTIKIDLTGAVKRPAGALDGPDAKRPVQMISMVDEEIPRPPQPELQQLYEEYNLSRQRYSYYRERLQKEIHAKRNGMSTTGSVYVTPLAPTISATSTQLSSSAVPYIAPQQQAYTQPVAVGGNHPYSLKAPYAVATPPQVQTLPSVPQIGTVTGQQASFITSQQPATMYTAVPATVQQGIVGVPQQQPAAVGVQYATQVQQQQSTLGVQSSAPMTTQQYLQTVGLQQSQQQPGTQFTVGQAQQSTLNAPYAGLSASTPWIQQQQQQQQQQQPMQQSLLGQFQRQPPYQQSPQRQPVVAQQQPYQAGGPGEAEHHLFSNTVRFDSFLVKSITPTCKESTPQMIHYASKRTLEKLSISKEDQILNQLLKQYVKRSKTFAEDECKEASFIQELLGLARLGASYRAYRAGPNQFGYLPDPPKSGFVPDGGMRPEDSQRVHLINAFRRYGYLQAELDPLGLHKQKDVPELNPAIYGLSPDEYCQEKN</sequence>
<dbReference type="SUPFAM" id="SSF54928">
    <property type="entry name" value="RNA-binding domain, RBD"/>
    <property type="match status" value="1"/>
</dbReference>
<feature type="domain" description="RRM" evidence="3">
    <location>
        <begin position="2"/>
        <end position="71"/>
    </location>
</feature>
<dbReference type="PROSITE" id="PS50102">
    <property type="entry name" value="RRM"/>
    <property type="match status" value="1"/>
</dbReference>
<feature type="region of interest" description="Disordered" evidence="2">
    <location>
        <begin position="362"/>
        <end position="417"/>
    </location>
</feature>
<dbReference type="Proteomes" id="UP001196413">
    <property type="component" value="Unassembled WGS sequence"/>
</dbReference>
<dbReference type="AlphaFoldDB" id="A0AAD5WGN6"/>
<accession>A0AAD5WGN6</accession>
<dbReference type="Gene3D" id="1.10.287.1150">
    <property type="entry name" value="TPP helical domain"/>
    <property type="match status" value="1"/>
</dbReference>
<feature type="compositionally biased region" description="Low complexity" evidence="2">
    <location>
        <begin position="366"/>
        <end position="410"/>
    </location>
</feature>
<name>A0AAD5WGN6_PARTN</name>
<proteinExistence type="predicted"/>
<dbReference type="SMART" id="SM00360">
    <property type="entry name" value="RRM"/>
    <property type="match status" value="1"/>
</dbReference>
<comment type="caution">
    <text evidence="4">The sequence shown here is derived from an EMBL/GenBank/DDBJ whole genome shotgun (WGS) entry which is preliminary data.</text>
</comment>
<reference evidence="4" key="1">
    <citation type="submission" date="2021-06" db="EMBL/GenBank/DDBJ databases">
        <title>Parelaphostrongylus tenuis whole genome reference sequence.</title>
        <authorList>
            <person name="Garwood T.J."/>
            <person name="Larsen P.A."/>
            <person name="Fountain-Jones N.M."/>
            <person name="Garbe J.R."/>
            <person name="Macchietto M.G."/>
            <person name="Kania S.A."/>
            <person name="Gerhold R.W."/>
            <person name="Richards J.E."/>
            <person name="Wolf T.M."/>
        </authorList>
    </citation>
    <scope>NUCLEOTIDE SEQUENCE</scope>
    <source>
        <strain evidence="4">MNPRO001-30</strain>
        <tissue evidence="4">Meninges</tissue>
    </source>
</reference>
<dbReference type="GO" id="GO:0003723">
    <property type="term" value="F:RNA binding"/>
    <property type="evidence" value="ECO:0007669"/>
    <property type="project" value="UniProtKB-UniRule"/>
</dbReference>
<evidence type="ECO:0000313" key="5">
    <source>
        <dbReference type="Proteomes" id="UP001196413"/>
    </source>
</evidence>
<dbReference type="EMBL" id="JAHQIW010006652">
    <property type="protein sequence ID" value="KAJ1369664.1"/>
    <property type="molecule type" value="Genomic_DNA"/>
</dbReference>
<dbReference type="PANTHER" id="PTHR48038:SF1">
    <property type="entry name" value="RIBONUCLEOPROTEIN RB97D"/>
    <property type="match status" value="1"/>
</dbReference>
<dbReference type="InterPro" id="IPR012677">
    <property type="entry name" value="Nucleotide-bd_a/b_plait_sf"/>
</dbReference>
<protein>
    <recommendedName>
        <fullName evidence="3">RRM domain-containing protein</fullName>
    </recommendedName>
</protein>